<feature type="domain" description="HTH marR-type" evidence="5">
    <location>
        <begin position="22"/>
        <end position="80"/>
    </location>
</feature>
<evidence type="ECO:0000256" key="4">
    <source>
        <dbReference type="PIRNR" id="PIRNR006707"/>
    </source>
</evidence>
<evidence type="ECO:0000256" key="1">
    <source>
        <dbReference type="ARBA" id="ARBA00023015"/>
    </source>
</evidence>
<dbReference type="InterPro" id="IPR036388">
    <property type="entry name" value="WH-like_DNA-bd_sf"/>
</dbReference>
<dbReference type="Gene3D" id="1.10.10.10">
    <property type="entry name" value="Winged helix-like DNA-binding domain superfamily/Winged helix DNA-binding domain"/>
    <property type="match status" value="1"/>
</dbReference>
<dbReference type="PATRIC" id="fig|1445510.3.peg.1369"/>
<dbReference type="PANTHER" id="PTHR38465:SF1">
    <property type="entry name" value="HTH-TYPE TRANSCRIPTIONAL REGULATOR MJ1563-RELATED"/>
    <property type="match status" value="1"/>
</dbReference>
<dbReference type="AlphaFoldDB" id="A0A0C5V1M3"/>
<dbReference type="Pfam" id="PF12802">
    <property type="entry name" value="MarR_2"/>
    <property type="match status" value="1"/>
</dbReference>
<organism evidence="6 7">
    <name type="scientific">Gynuella sunshinyii YC6258</name>
    <dbReference type="NCBI Taxonomy" id="1445510"/>
    <lineage>
        <taxon>Bacteria</taxon>
        <taxon>Pseudomonadati</taxon>
        <taxon>Pseudomonadota</taxon>
        <taxon>Gammaproteobacteria</taxon>
        <taxon>Oceanospirillales</taxon>
        <taxon>Saccharospirillaceae</taxon>
        <taxon>Gynuella</taxon>
    </lineage>
</organism>
<comment type="similarity">
    <text evidence="4">Belongs to the GbsR family.</text>
</comment>
<sequence>MKLTPELQSFVLHFGEMGSRWGFNRTVGQMLALIVMSEKPLSADEIAEALNISRGNVSMAIKELNSWQLIRTHREPGDRKDYYVANGSIWQLAQQVMAERKKREVDPTLSMLRSQLMDVEESSEMSYEQRKMSEIHDLLELFNHWFDDMQNMKPEHLRALMKLGSGVGKVLELGDRMLPKKKPSNS</sequence>
<dbReference type="Proteomes" id="UP000032266">
    <property type="component" value="Chromosome"/>
</dbReference>
<keyword evidence="2 4" id="KW-0238">DNA-binding</keyword>
<dbReference type="InterPro" id="IPR011991">
    <property type="entry name" value="ArsR-like_HTH"/>
</dbReference>
<dbReference type="KEGG" id="gsn:YC6258_01397"/>
<proteinExistence type="inferred from homology"/>
<dbReference type="HOGENOM" id="CLU_107540_0_0_6"/>
<dbReference type="EMBL" id="CP007142">
    <property type="protein sequence ID" value="AJQ93445.1"/>
    <property type="molecule type" value="Genomic_DNA"/>
</dbReference>
<keyword evidence="7" id="KW-1185">Reference proteome</keyword>
<evidence type="ECO:0000313" key="7">
    <source>
        <dbReference type="Proteomes" id="UP000032266"/>
    </source>
</evidence>
<evidence type="ECO:0000256" key="3">
    <source>
        <dbReference type="ARBA" id="ARBA00023163"/>
    </source>
</evidence>
<dbReference type="InterPro" id="IPR000835">
    <property type="entry name" value="HTH_MarR-typ"/>
</dbReference>
<dbReference type="PIRSF" id="PIRSF006707">
    <property type="entry name" value="MJ1563"/>
    <property type="match status" value="1"/>
</dbReference>
<dbReference type="RefSeq" id="WP_044616232.1">
    <property type="nucleotide sequence ID" value="NZ_CP007142.1"/>
</dbReference>
<dbReference type="SUPFAM" id="SSF46785">
    <property type="entry name" value="Winged helix' DNA-binding domain"/>
    <property type="match status" value="1"/>
</dbReference>
<reference evidence="6 7" key="1">
    <citation type="submission" date="2014-01" db="EMBL/GenBank/DDBJ databases">
        <title>Full genme sequencing of cellulolytic bacterium Gynuella sunshinyii YC6258T gen. nov., sp. nov.</title>
        <authorList>
            <person name="Khan H."/>
            <person name="Chung E.J."/>
            <person name="Chung Y.R."/>
        </authorList>
    </citation>
    <scope>NUCLEOTIDE SEQUENCE [LARGE SCALE GENOMIC DNA]</scope>
    <source>
        <strain evidence="6 7">YC6258</strain>
    </source>
</reference>
<evidence type="ECO:0000313" key="6">
    <source>
        <dbReference type="EMBL" id="AJQ93445.1"/>
    </source>
</evidence>
<dbReference type="OrthoDB" id="9792628at2"/>
<dbReference type="InterPro" id="IPR026282">
    <property type="entry name" value="MJ1563"/>
</dbReference>
<name>A0A0C5V1M3_9GAMM</name>
<dbReference type="CDD" id="cd00090">
    <property type="entry name" value="HTH_ARSR"/>
    <property type="match status" value="1"/>
</dbReference>
<dbReference type="GO" id="GO:0003677">
    <property type="term" value="F:DNA binding"/>
    <property type="evidence" value="ECO:0007669"/>
    <property type="project" value="UniProtKB-UniRule"/>
</dbReference>
<dbReference type="GO" id="GO:0003700">
    <property type="term" value="F:DNA-binding transcription factor activity"/>
    <property type="evidence" value="ECO:0007669"/>
    <property type="project" value="InterPro"/>
</dbReference>
<keyword evidence="3 4" id="KW-0804">Transcription</keyword>
<protein>
    <recommendedName>
        <fullName evidence="4">HTH-type transcriptional regulator</fullName>
    </recommendedName>
</protein>
<dbReference type="InterPro" id="IPR036390">
    <property type="entry name" value="WH_DNA-bd_sf"/>
</dbReference>
<keyword evidence="1 4" id="KW-0805">Transcription regulation</keyword>
<dbReference type="InterPro" id="IPR052362">
    <property type="entry name" value="HTH-GbsR_regulator"/>
</dbReference>
<dbReference type="PANTHER" id="PTHR38465">
    <property type="entry name" value="HTH-TYPE TRANSCRIPTIONAL REGULATOR MJ1563-RELATED"/>
    <property type="match status" value="1"/>
</dbReference>
<accession>A0A0C5V1M3</accession>
<dbReference type="STRING" id="1445510.YC6258_01397"/>
<gene>
    <name evidence="6" type="ORF">YC6258_01397</name>
</gene>
<evidence type="ECO:0000259" key="5">
    <source>
        <dbReference type="Pfam" id="PF12802"/>
    </source>
</evidence>
<evidence type="ECO:0000256" key="2">
    <source>
        <dbReference type="ARBA" id="ARBA00023125"/>
    </source>
</evidence>